<evidence type="ECO:0000313" key="9">
    <source>
        <dbReference type="EMBL" id="XCN73539.1"/>
    </source>
</evidence>
<dbReference type="EMBL" id="CP159373">
    <property type="protein sequence ID" value="XCN73539.1"/>
    <property type="molecule type" value="Genomic_DNA"/>
</dbReference>
<accession>A0AAU8LXD6</accession>
<dbReference type="GO" id="GO:0046872">
    <property type="term" value="F:metal ion binding"/>
    <property type="evidence" value="ECO:0007669"/>
    <property type="project" value="UniProtKB-KW"/>
</dbReference>
<evidence type="ECO:0000256" key="6">
    <source>
        <dbReference type="ARBA" id="ARBA00023014"/>
    </source>
</evidence>
<keyword evidence="7" id="KW-0472">Membrane</keyword>
<reference evidence="9" key="2">
    <citation type="submission" date="2024-06" db="EMBL/GenBank/DDBJ databases">
        <authorList>
            <person name="Plum-Jensen L.E."/>
            <person name="Schramm A."/>
            <person name="Marshall I.P.G."/>
        </authorList>
    </citation>
    <scope>NUCLEOTIDE SEQUENCE</scope>
    <source>
        <strain evidence="9">Rat1</strain>
    </source>
</reference>
<dbReference type="PANTHER" id="PTHR30176">
    <property type="entry name" value="FERREDOXIN-TYPE PROTEIN NAPH"/>
    <property type="match status" value="1"/>
</dbReference>
<dbReference type="GO" id="GO:0005886">
    <property type="term" value="C:plasma membrane"/>
    <property type="evidence" value="ECO:0007669"/>
    <property type="project" value="TreeGrafter"/>
</dbReference>
<dbReference type="PROSITE" id="PS00198">
    <property type="entry name" value="4FE4S_FER_1"/>
    <property type="match status" value="1"/>
</dbReference>
<reference evidence="9" key="1">
    <citation type="journal article" date="2024" name="Syst. Appl. Microbiol.">
        <title>First single-strain enrichments of Electrothrix cable bacteria, description of E. aestuarii sp. nov. and E. rattekaaiensis sp. nov., and proposal of a cable bacteria taxonomy following the rules of the SeqCode.</title>
        <authorList>
            <person name="Plum-Jensen L.E."/>
            <person name="Schramm A."/>
            <person name="Marshall I.P.G."/>
        </authorList>
    </citation>
    <scope>NUCLEOTIDE SEQUENCE</scope>
    <source>
        <strain evidence="9">Rat1</strain>
    </source>
</reference>
<organism evidence="9">
    <name type="scientific">Candidatus Electrothrix aestuarii</name>
    <dbReference type="NCBI Taxonomy" id="3062594"/>
    <lineage>
        <taxon>Bacteria</taxon>
        <taxon>Pseudomonadati</taxon>
        <taxon>Thermodesulfobacteriota</taxon>
        <taxon>Desulfobulbia</taxon>
        <taxon>Desulfobulbales</taxon>
        <taxon>Desulfobulbaceae</taxon>
        <taxon>Candidatus Electrothrix</taxon>
    </lineage>
</organism>
<gene>
    <name evidence="9" type="ORF">Q3M24_01955</name>
</gene>
<keyword evidence="4" id="KW-0249">Electron transport</keyword>
<keyword evidence="7" id="KW-0812">Transmembrane</keyword>
<dbReference type="InterPro" id="IPR051684">
    <property type="entry name" value="Electron_Trans/Redox"/>
</dbReference>
<evidence type="ECO:0000256" key="2">
    <source>
        <dbReference type="ARBA" id="ARBA00022485"/>
    </source>
</evidence>
<keyword evidence="3" id="KW-0479">Metal-binding</keyword>
<evidence type="ECO:0000256" key="4">
    <source>
        <dbReference type="ARBA" id="ARBA00022982"/>
    </source>
</evidence>
<evidence type="ECO:0000256" key="3">
    <source>
        <dbReference type="ARBA" id="ARBA00022723"/>
    </source>
</evidence>
<dbReference type="PANTHER" id="PTHR30176:SF3">
    <property type="entry name" value="FERREDOXIN-TYPE PROTEIN NAPH"/>
    <property type="match status" value="1"/>
</dbReference>
<proteinExistence type="predicted"/>
<sequence>MPEKKKSRLILFRRTVQGGMLLLLGQWSFYGVFRCPFAVPFINCQGCPVITCWGRITSLFWGFWLSLPIIGLLFGRAFCGWGCPGGLIAQLSAKVAPFKLTGHTFNRLAPYGKYLALLTVLVLWLVLNNPRWAIPIRIGEFMNSIHLTFEHANTAWLIRSLTVLAFLAAGLIFSNLWCRIACPTGGLLELFRRPALFSFYTTEQCNNCNACQGACDMGTRPAESNCTNCGDCQSACPRNAIQFGRPKPKNKNRTTQK</sequence>
<dbReference type="Gene3D" id="3.30.70.20">
    <property type="match status" value="1"/>
</dbReference>
<feature type="transmembrane region" description="Helical" evidence="7">
    <location>
        <begin position="62"/>
        <end position="87"/>
    </location>
</feature>
<dbReference type="GO" id="GO:0051539">
    <property type="term" value="F:4 iron, 4 sulfur cluster binding"/>
    <property type="evidence" value="ECO:0007669"/>
    <property type="project" value="UniProtKB-KW"/>
</dbReference>
<evidence type="ECO:0000256" key="5">
    <source>
        <dbReference type="ARBA" id="ARBA00023004"/>
    </source>
</evidence>
<dbReference type="InterPro" id="IPR017900">
    <property type="entry name" value="4Fe4S_Fe_S_CS"/>
</dbReference>
<protein>
    <submittedName>
        <fullName evidence="9">4Fe-4S binding protein</fullName>
    </submittedName>
</protein>
<keyword evidence="5" id="KW-0408">Iron</keyword>
<feature type="transmembrane region" description="Helical" evidence="7">
    <location>
        <begin position="156"/>
        <end position="178"/>
    </location>
</feature>
<keyword evidence="1" id="KW-0813">Transport</keyword>
<keyword evidence="7" id="KW-1133">Transmembrane helix</keyword>
<dbReference type="SUPFAM" id="SSF54862">
    <property type="entry name" value="4Fe-4S ferredoxins"/>
    <property type="match status" value="1"/>
</dbReference>
<feature type="transmembrane region" description="Helical" evidence="7">
    <location>
        <begin position="21"/>
        <end position="42"/>
    </location>
</feature>
<dbReference type="Pfam" id="PF12801">
    <property type="entry name" value="Fer4_5"/>
    <property type="match status" value="2"/>
</dbReference>
<name>A0AAU8LXD6_9BACT</name>
<dbReference type="KEGG" id="eaj:Q3M24_01955"/>
<keyword evidence="6" id="KW-0411">Iron-sulfur</keyword>
<evidence type="ECO:0000256" key="1">
    <source>
        <dbReference type="ARBA" id="ARBA00022448"/>
    </source>
</evidence>
<evidence type="ECO:0000259" key="8">
    <source>
        <dbReference type="PROSITE" id="PS51379"/>
    </source>
</evidence>
<keyword evidence="2" id="KW-0004">4Fe-4S</keyword>
<dbReference type="AlphaFoldDB" id="A0AAU8LXD6"/>
<dbReference type="InterPro" id="IPR017896">
    <property type="entry name" value="4Fe4S_Fe-S-bd"/>
</dbReference>
<dbReference type="Pfam" id="PF00037">
    <property type="entry name" value="Fer4"/>
    <property type="match status" value="1"/>
</dbReference>
<feature type="domain" description="4Fe-4S ferredoxin-type" evidence="8">
    <location>
        <begin position="217"/>
        <end position="246"/>
    </location>
</feature>
<evidence type="ECO:0000256" key="7">
    <source>
        <dbReference type="SAM" id="Phobius"/>
    </source>
</evidence>
<dbReference type="PROSITE" id="PS51379">
    <property type="entry name" value="4FE4S_FER_2"/>
    <property type="match status" value="1"/>
</dbReference>
<feature type="transmembrane region" description="Helical" evidence="7">
    <location>
        <begin position="108"/>
        <end position="127"/>
    </location>
</feature>